<dbReference type="PANTHER" id="PTHR37066:SF1">
    <property type="entry name" value="LNS2_PITP DOMAIN-CONTAINING PROTEIN"/>
    <property type="match status" value="1"/>
</dbReference>
<evidence type="ECO:0000313" key="2">
    <source>
        <dbReference type="EMBL" id="DBA04150.1"/>
    </source>
</evidence>
<dbReference type="InterPro" id="IPR005114">
    <property type="entry name" value="Helicase_assoc"/>
</dbReference>
<dbReference type="Pfam" id="PF03457">
    <property type="entry name" value="HA"/>
    <property type="match status" value="1"/>
</dbReference>
<keyword evidence="3" id="KW-1185">Reference proteome</keyword>
<protein>
    <recommendedName>
        <fullName evidence="1">Helicase-associated domain-containing protein</fullName>
    </recommendedName>
</protein>
<accession>A0AAV2ZDT5</accession>
<feature type="domain" description="Helicase-associated" evidence="1">
    <location>
        <begin position="92"/>
        <end position="162"/>
    </location>
</feature>
<dbReference type="Gene3D" id="6.10.140.530">
    <property type="match status" value="1"/>
</dbReference>
<proteinExistence type="predicted"/>
<dbReference type="PANTHER" id="PTHR37066">
    <property type="entry name" value="HELICASE-ASSOCIATED"/>
    <property type="match status" value="1"/>
</dbReference>
<dbReference type="EMBL" id="DAKRPA010000011">
    <property type="protein sequence ID" value="DBA04150.1"/>
    <property type="molecule type" value="Genomic_DNA"/>
</dbReference>
<sequence length="596" mass="68902">MSTSAKDSKNELFLRTLKVFHDRHGHFAVPFEFVVPKEEDNEVDESLEWPKESIGMKLGKNLRLYTRGINSGKKLAALKEYGFPCDDWNTYVWEYQLLEALKIYKEIEGHLYVKQMYDVPEGDPRWPKSTWGFKLGSYAQRLRRDKSSLTPDQIERLDNIGFIWSEVQWRWHDFFLPALRRFFELYGHTVVPRNYIVPEQDVHWPTELWGYRLGFTATQALEKDHSVVELVRSSKEELSAVEFGTSTPDSAWEDRILPALEAFVDIMGHTEVDEEFIVPSESPWPEKSWGLRLGHVVVKICSKHIYATQLQQAKPHLRELGFSWSVLRGKYGRQLLPALTVYRAIHGHADVPPGFIVPQDPAWPSDLWGYRLAGQIAGLRRFGPNDPDALDVIDDLEALGFAFDIQENSWNEKVLPALEVFHEVFGHLNVPQRFVVPAEEPWPKRAWDMKLGTIARGIRNGRQYCEQAEAHRDRLMELDFPWKVKPTEGGEHPTSLWHHAPRPIPPMTGELSGEREKYWNEVVMDSLRAYAEQHGSCADLPESFVIPENDCYPRSAWGINLGLRVRLMRQGTRYVEEVQKYRSELEALGVELGGDE</sequence>
<dbReference type="Proteomes" id="UP001146120">
    <property type="component" value="Unassembled WGS sequence"/>
</dbReference>
<dbReference type="AlphaFoldDB" id="A0AAV2ZDT5"/>
<evidence type="ECO:0000259" key="1">
    <source>
        <dbReference type="Pfam" id="PF03457"/>
    </source>
</evidence>
<reference evidence="2" key="1">
    <citation type="submission" date="2022-11" db="EMBL/GenBank/DDBJ databases">
        <authorList>
            <person name="Morgan W.R."/>
            <person name="Tartar A."/>
        </authorList>
    </citation>
    <scope>NUCLEOTIDE SEQUENCE</scope>
    <source>
        <strain evidence="2">ARSEF 373</strain>
    </source>
</reference>
<name>A0AAV2ZDT5_9STRA</name>
<gene>
    <name evidence="2" type="ORF">N0F65_004258</name>
</gene>
<reference evidence="2" key="2">
    <citation type="journal article" date="2023" name="Microbiol Resour">
        <title>Decontamination and Annotation of the Draft Genome Sequence of the Oomycete Lagenidium giganteum ARSEF 373.</title>
        <authorList>
            <person name="Morgan W.R."/>
            <person name="Tartar A."/>
        </authorList>
    </citation>
    <scope>NUCLEOTIDE SEQUENCE</scope>
    <source>
        <strain evidence="2">ARSEF 373</strain>
    </source>
</reference>
<organism evidence="2 3">
    <name type="scientific">Lagenidium giganteum</name>
    <dbReference type="NCBI Taxonomy" id="4803"/>
    <lineage>
        <taxon>Eukaryota</taxon>
        <taxon>Sar</taxon>
        <taxon>Stramenopiles</taxon>
        <taxon>Oomycota</taxon>
        <taxon>Peronosporomycetes</taxon>
        <taxon>Pythiales</taxon>
        <taxon>Pythiaceae</taxon>
    </lineage>
</organism>
<comment type="caution">
    <text evidence="2">The sequence shown here is derived from an EMBL/GenBank/DDBJ whole genome shotgun (WGS) entry which is preliminary data.</text>
</comment>
<evidence type="ECO:0000313" key="3">
    <source>
        <dbReference type="Proteomes" id="UP001146120"/>
    </source>
</evidence>